<protein>
    <submittedName>
        <fullName evidence="1">Uncharacterized protein</fullName>
    </submittedName>
</protein>
<gene>
    <name evidence="1" type="ORF">CSSPTR1EN2_LOCUS12038</name>
</gene>
<accession>A0ABP0U6F8</accession>
<name>A0ABP0U6F8_9BRYO</name>
<dbReference type="Proteomes" id="UP001497512">
    <property type="component" value="Chromosome 2"/>
</dbReference>
<evidence type="ECO:0000313" key="1">
    <source>
        <dbReference type="EMBL" id="CAK9214051.1"/>
    </source>
</evidence>
<dbReference type="EMBL" id="OZ019894">
    <property type="protein sequence ID" value="CAK9214051.1"/>
    <property type="molecule type" value="Genomic_DNA"/>
</dbReference>
<keyword evidence="2" id="KW-1185">Reference proteome</keyword>
<evidence type="ECO:0000313" key="2">
    <source>
        <dbReference type="Proteomes" id="UP001497512"/>
    </source>
</evidence>
<proteinExistence type="predicted"/>
<organism evidence="1 2">
    <name type="scientific">Sphagnum troendelagicum</name>
    <dbReference type="NCBI Taxonomy" id="128251"/>
    <lineage>
        <taxon>Eukaryota</taxon>
        <taxon>Viridiplantae</taxon>
        <taxon>Streptophyta</taxon>
        <taxon>Embryophyta</taxon>
        <taxon>Bryophyta</taxon>
        <taxon>Sphagnophytina</taxon>
        <taxon>Sphagnopsida</taxon>
        <taxon>Sphagnales</taxon>
        <taxon>Sphagnaceae</taxon>
        <taxon>Sphagnum</taxon>
    </lineage>
</organism>
<reference evidence="1" key="1">
    <citation type="submission" date="2024-02" db="EMBL/GenBank/DDBJ databases">
        <authorList>
            <consortium name="ELIXIR-Norway"/>
            <consortium name="Elixir Norway"/>
        </authorList>
    </citation>
    <scope>NUCLEOTIDE SEQUENCE</scope>
</reference>
<sequence>MSYVLFSAWSAASPFQLDHHVLRPIQYMHSGQTLPARPPCPMSCSVDGGWLASLFLLHHHVLCPVQYMESGQPISSSWTIMSLCPVHCMESGQSVPFLLDHHVLCPMS</sequence>